<reference evidence="3" key="1">
    <citation type="journal article" date="2021" name="PeerJ">
        <title>Extensive microbial diversity within the chicken gut microbiome revealed by metagenomics and culture.</title>
        <authorList>
            <person name="Gilroy R."/>
            <person name="Ravi A."/>
            <person name="Getino M."/>
            <person name="Pursley I."/>
            <person name="Horton D.L."/>
            <person name="Alikhan N.F."/>
            <person name="Baker D."/>
            <person name="Gharbi K."/>
            <person name="Hall N."/>
            <person name="Watson M."/>
            <person name="Adriaenssens E.M."/>
            <person name="Foster-Nyarko E."/>
            <person name="Jarju S."/>
            <person name="Secka A."/>
            <person name="Antonio M."/>
            <person name="Oren A."/>
            <person name="Chaudhuri R.R."/>
            <person name="La Ragione R."/>
            <person name="Hildebrand F."/>
            <person name="Pallen M.J."/>
        </authorList>
    </citation>
    <scope>NUCLEOTIDE SEQUENCE</scope>
    <source>
        <strain evidence="3">ChiSxjej3B15-572</strain>
    </source>
</reference>
<protein>
    <submittedName>
        <fullName evidence="3">Beta-lactamase family protein</fullName>
    </submittedName>
</protein>
<dbReference type="SUPFAM" id="SSF56601">
    <property type="entry name" value="beta-lactamase/transpeptidase-like"/>
    <property type="match status" value="1"/>
</dbReference>
<organism evidence="3 4">
    <name type="scientific">Candidatus Limosilactobacillus merdigallinarum</name>
    <dbReference type="NCBI Taxonomy" id="2838652"/>
    <lineage>
        <taxon>Bacteria</taxon>
        <taxon>Bacillati</taxon>
        <taxon>Bacillota</taxon>
        <taxon>Bacilli</taxon>
        <taxon>Lactobacillales</taxon>
        <taxon>Lactobacillaceae</taxon>
        <taxon>Limosilactobacillus</taxon>
    </lineage>
</organism>
<dbReference type="PANTHER" id="PTHR46825">
    <property type="entry name" value="D-ALANYL-D-ALANINE-CARBOXYPEPTIDASE/ENDOPEPTIDASE AMPH"/>
    <property type="match status" value="1"/>
</dbReference>
<dbReference type="InterPro" id="IPR001466">
    <property type="entry name" value="Beta-lactam-related"/>
</dbReference>
<keyword evidence="1" id="KW-0732">Signal</keyword>
<feature type="domain" description="Beta-lactamase-related" evidence="2">
    <location>
        <begin position="79"/>
        <end position="338"/>
    </location>
</feature>
<gene>
    <name evidence="3" type="ORF">H9856_05880</name>
</gene>
<reference evidence="3" key="2">
    <citation type="submission" date="2021-04" db="EMBL/GenBank/DDBJ databases">
        <authorList>
            <person name="Gilroy R."/>
        </authorList>
    </citation>
    <scope>NUCLEOTIDE SEQUENCE</scope>
    <source>
        <strain evidence="3">ChiSxjej3B15-572</strain>
    </source>
</reference>
<sequence>MLITRKCGIMLVVACSLASSALTCPTTVHADSNTITEAQQQQLRQALKKSHANAIILVNGKRANQPMVISNQIKQKGKRAKAIDPDRLFPIASFQKSMTGIAVEQLLHEKKLFLTTSLAMYCPNVRTAKQIRVQQLITHTSGLADSNDMAHKNWHKQSNLMDYTQHNYDLTGKPNQWHYANVNYGFLAIIIGKVSHQSYYSYMKKNVLQPYHLKAKFYSQVTDKKKQITPSIDISYQKDPHEKGHPWRYLGREVATEYGAGDIMCSPNDYWRFVNRALLSQPTRLIRYEHYAAGNDTPYYAGLYIHPHEIHTNASYDGYSATMYSDWIHHKTIMVFSNNLSHKQMRSLAPVVYRIYYGSNHKGGFAY</sequence>
<comment type="caution">
    <text evidence="3">The sequence shown here is derived from an EMBL/GenBank/DDBJ whole genome shotgun (WGS) entry which is preliminary data.</text>
</comment>
<evidence type="ECO:0000313" key="3">
    <source>
        <dbReference type="EMBL" id="HIX35900.1"/>
    </source>
</evidence>
<dbReference type="Gene3D" id="3.40.710.10">
    <property type="entry name" value="DD-peptidase/beta-lactamase superfamily"/>
    <property type="match status" value="1"/>
</dbReference>
<dbReference type="InterPro" id="IPR050491">
    <property type="entry name" value="AmpC-like"/>
</dbReference>
<accession>A0A9D2ALJ8</accession>
<dbReference type="EMBL" id="DXFH01000024">
    <property type="protein sequence ID" value="HIX35900.1"/>
    <property type="molecule type" value="Genomic_DNA"/>
</dbReference>
<proteinExistence type="predicted"/>
<evidence type="ECO:0000256" key="1">
    <source>
        <dbReference type="SAM" id="SignalP"/>
    </source>
</evidence>
<evidence type="ECO:0000313" key="4">
    <source>
        <dbReference type="Proteomes" id="UP000824231"/>
    </source>
</evidence>
<dbReference type="Pfam" id="PF00144">
    <property type="entry name" value="Beta-lactamase"/>
    <property type="match status" value="1"/>
</dbReference>
<feature type="chain" id="PRO_5039511902" evidence="1">
    <location>
        <begin position="31"/>
        <end position="367"/>
    </location>
</feature>
<evidence type="ECO:0000259" key="2">
    <source>
        <dbReference type="Pfam" id="PF00144"/>
    </source>
</evidence>
<dbReference type="InterPro" id="IPR012338">
    <property type="entry name" value="Beta-lactam/transpept-like"/>
</dbReference>
<dbReference type="Proteomes" id="UP000824231">
    <property type="component" value="Unassembled WGS sequence"/>
</dbReference>
<dbReference type="AlphaFoldDB" id="A0A9D2ALJ8"/>
<dbReference type="PANTHER" id="PTHR46825:SF9">
    <property type="entry name" value="BETA-LACTAMASE-RELATED DOMAIN-CONTAINING PROTEIN"/>
    <property type="match status" value="1"/>
</dbReference>
<name>A0A9D2ALJ8_9LACO</name>
<feature type="signal peptide" evidence="1">
    <location>
        <begin position="1"/>
        <end position="30"/>
    </location>
</feature>